<keyword evidence="3" id="KW-1185">Reference proteome</keyword>
<reference evidence="2" key="1">
    <citation type="submission" date="2023-07" db="EMBL/GenBank/DDBJ databases">
        <title>A chromosome-level genome assembly of Lolium multiflorum.</title>
        <authorList>
            <person name="Chen Y."/>
            <person name="Copetti D."/>
            <person name="Kolliker R."/>
            <person name="Studer B."/>
        </authorList>
    </citation>
    <scope>NUCLEOTIDE SEQUENCE</scope>
    <source>
        <strain evidence="2">02402/16</strain>
        <tissue evidence="2">Leaf</tissue>
    </source>
</reference>
<accession>A0AAD8S4M0</accession>
<dbReference type="AlphaFoldDB" id="A0AAD8S4M0"/>
<proteinExistence type="predicted"/>
<evidence type="ECO:0000313" key="3">
    <source>
        <dbReference type="Proteomes" id="UP001231189"/>
    </source>
</evidence>
<dbReference type="InterPro" id="IPR025558">
    <property type="entry name" value="DUF4283"/>
</dbReference>
<dbReference type="PANTHER" id="PTHR33116">
    <property type="entry name" value="REVERSE TRANSCRIPTASE ZINC-BINDING DOMAIN-CONTAINING PROTEIN-RELATED-RELATED"/>
    <property type="match status" value="1"/>
</dbReference>
<dbReference type="Pfam" id="PF14111">
    <property type="entry name" value="DUF4283"/>
    <property type="match status" value="1"/>
</dbReference>
<comment type="caution">
    <text evidence="2">The sequence shown here is derived from an EMBL/GenBank/DDBJ whole genome shotgun (WGS) entry which is preliminary data.</text>
</comment>
<feature type="domain" description="DUF4283" evidence="1">
    <location>
        <begin position="42"/>
        <end position="111"/>
    </location>
</feature>
<name>A0AAD8S4M0_LOLMU</name>
<evidence type="ECO:0000313" key="2">
    <source>
        <dbReference type="EMBL" id="KAK1645023.1"/>
    </source>
</evidence>
<organism evidence="2 3">
    <name type="scientific">Lolium multiflorum</name>
    <name type="common">Italian ryegrass</name>
    <name type="synonym">Lolium perenne subsp. multiflorum</name>
    <dbReference type="NCBI Taxonomy" id="4521"/>
    <lineage>
        <taxon>Eukaryota</taxon>
        <taxon>Viridiplantae</taxon>
        <taxon>Streptophyta</taxon>
        <taxon>Embryophyta</taxon>
        <taxon>Tracheophyta</taxon>
        <taxon>Spermatophyta</taxon>
        <taxon>Magnoliopsida</taxon>
        <taxon>Liliopsida</taxon>
        <taxon>Poales</taxon>
        <taxon>Poaceae</taxon>
        <taxon>BOP clade</taxon>
        <taxon>Pooideae</taxon>
        <taxon>Poodae</taxon>
        <taxon>Poeae</taxon>
        <taxon>Poeae Chloroplast Group 2 (Poeae type)</taxon>
        <taxon>Loliodinae</taxon>
        <taxon>Loliinae</taxon>
        <taxon>Lolium</taxon>
    </lineage>
</organism>
<dbReference type="Proteomes" id="UP001231189">
    <property type="component" value="Unassembled WGS sequence"/>
</dbReference>
<dbReference type="EMBL" id="JAUUTY010000004">
    <property type="protein sequence ID" value="KAK1645023.1"/>
    <property type="molecule type" value="Genomic_DNA"/>
</dbReference>
<dbReference type="PANTHER" id="PTHR33116:SF86">
    <property type="entry name" value="REVERSE TRANSCRIPTASE DOMAIN-CONTAINING PROTEIN"/>
    <property type="match status" value="1"/>
</dbReference>
<evidence type="ECO:0000259" key="1">
    <source>
        <dbReference type="Pfam" id="PF14111"/>
    </source>
</evidence>
<protein>
    <recommendedName>
        <fullName evidence="1">DUF4283 domain-containing protein</fullName>
    </recommendedName>
</protein>
<sequence>MAGLEGVEGLMGRLKLSAEEKKGVKIGWASGDQLGMIEPQAIGRLLSEKPAFAEGLSGALGRAWCPLKGIHCKAVGENIFLFTFYQPSGKRKALEEGPWMFDNDLLVMEDFDVNKSVDEYKFESFPIWVRIFNLPLGRMNRKTGEEMGEVIGEYIDVETDAYGSNANRVLENIQPRITQQMNEFLAREFTKEEVKVALDGIGDLKAPGADEGFSALIHDAEEKGLLSGIKLAPAAPSVNHLLFADDSLLLLEATNESANTINSILQAYEAASGQVINRDKSSILFSKNTPRRLKNSIMQIMGLQSQNYGGKYLGLPTYIGRDRAKAFAYVMEKIWKRIIGWKERFLSKAAKEILIKAVAQAIPAYAMSCFDITKSLCDDISRMICRYWWSQMDDEHRAHWVSWQNMMKPKCEGGLGFKDIHVFNLAMLARQGCRLLQAPDSLCARVLRAKYFNNGDLLSAKPVNGMSYVWRSILKGVEVLKRGVIWRVGNGANIRIWSDPWIPSSSTRGPSTIQSNTQLNMVADLLDEGSVHWKENVVRQTFTHTDAEAILKIPICDQLEDYIAWHPDSKGIFSVKSAYRIYAETTNDDRQAGSSSGGVGSEWERNIWN</sequence>
<gene>
    <name evidence="2" type="ORF">QYE76_062828</name>
</gene>